<keyword evidence="2 5" id="KW-0812">Transmembrane</keyword>
<dbReference type="GeneID" id="17281454"/>
<dbReference type="OMA" id="LLXSDLA"/>
<proteinExistence type="predicted"/>
<dbReference type="RefSeq" id="XP_005788612.1">
    <property type="nucleotide sequence ID" value="XM_005788555.1"/>
</dbReference>
<keyword evidence="3 5" id="KW-1133">Transmembrane helix</keyword>
<comment type="subcellular location">
    <subcellularLocation>
        <location evidence="1">Membrane</location>
        <topology evidence="1">Multi-pass membrane protein</topology>
    </subcellularLocation>
</comment>
<keyword evidence="4 5" id="KW-0472">Membrane</keyword>
<dbReference type="Proteomes" id="UP000013827">
    <property type="component" value="Unassembled WGS sequence"/>
</dbReference>
<evidence type="ECO:0000256" key="3">
    <source>
        <dbReference type="ARBA" id="ARBA00022989"/>
    </source>
</evidence>
<feature type="transmembrane region" description="Helical" evidence="5">
    <location>
        <begin position="134"/>
        <end position="153"/>
    </location>
</feature>
<evidence type="ECO:0000256" key="4">
    <source>
        <dbReference type="ARBA" id="ARBA00023136"/>
    </source>
</evidence>
<sequence length="218" mass="23433">MWALKLSSVPIYQTLKRMSPLPAMLLDALLRRKAFSLRIRVSVLTVCAGAFVAGCGDLDRNVLGYLLAAASCVLQALYLVLAARADDELALGAQGLLYYSSLLALPLLVAPAVLLGEASRLAAYDHWREPAFGATLALTLAIGASLQLLLFWCTLVTSAVTTLIVGNLKAVTTTLLGFWLFGRVRLQWFGLAGVLINTLGGILYSVFKFRESNNSRAG</sequence>
<dbReference type="EnsemblProtists" id="EOD36183">
    <property type="protein sequence ID" value="EOD36183"/>
    <property type="gene ID" value="EMIHUDRAFT_362651"/>
</dbReference>
<name>A0A0D3KK98_EMIH1</name>
<dbReference type="STRING" id="2903.R1DKZ6"/>
<evidence type="ECO:0000256" key="2">
    <source>
        <dbReference type="ARBA" id="ARBA00022692"/>
    </source>
</evidence>
<keyword evidence="8" id="KW-1185">Reference proteome</keyword>
<organism evidence="7 8">
    <name type="scientific">Emiliania huxleyi (strain CCMP1516)</name>
    <dbReference type="NCBI Taxonomy" id="280463"/>
    <lineage>
        <taxon>Eukaryota</taxon>
        <taxon>Haptista</taxon>
        <taxon>Haptophyta</taxon>
        <taxon>Prymnesiophyceae</taxon>
        <taxon>Isochrysidales</taxon>
        <taxon>Noelaerhabdaceae</taxon>
        <taxon>Emiliania</taxon>
    </lineage>
</organism>
<dbReference type="InterPro" id="IPR004853">
    <property type="entry name" value="Sugar_P_trans_dom"/>
</dbReference>
<feature type="transmembrane region" description="Helical" evidence="5">
    <location>
        <begin position="37"/>
        <end position="56"/>
    </location>
</feature>
<dbReference type="GO" id="GO:0016020">
    <property type="term" value="C:membrane"/>
    <property type="evidence" value="ECO:0007669"/>
    <property type="project" value="UniProtKB-SubCell"/>
</dbReference>
<accession>A0A0D3KK98</accession>
<evidence type="ECO:0000259" key="6">
    <source>
        <dbReference type="Pfam" id="PF03151"/>
    </source>
</evidence>
<feature type="transmembrane region" description="Helical" evidence="5">
    <location>
        <begin position="160"/>
        <end position="182"/>
    </location>
</feature>
<evidence type="ECO:0000313" key="7">
    <source>
        <dbReference type="EnsemblProtists" id="EOD36183"/>
    </source>
</evidence>
<feature type="domain" description="Sugar phosphate transporter" evidence="6">
    <location>
        <begin position="3"/>
        <end position="205"/>
    </location>
</feature>
<dbReference type="PaxDb" id="2903-EOD36183"/>
<dbReference type="HOGENOM" id="CLU_1268954_0_0_1"/>
<dbReference type="PANTHER" id="PTHR11132">
    <property type="entry name" value="SOLUTE CARRIER FAMILY 35"/>
    <property type="match status" value="1"/>
</dbReference>
<dbReference type="eggNOG" id="KOG1444">
    <property type="taxonomic scope" value="Eukaryota"/>
</dbReference>
<reference evidence="7" key="2">
    <citation type="submission" date="2024-10" db="UniProtKB">
        <authorList>
            <consortium name="EnsemblProtists"/>
        </authorList>
    </citation>
    <scope>IDENTIFICATION</scope>
</reference>
<feature type="transmembrane region" description="Helical" evidence="5">
    <location>
        <begin position="62"/>
        <end position="83"/>
    </location>
</feature>
<dbReference type="AlphaFoldDB" id="A0A0D3KK98"/>
<evidence type="ECO:0000256" key="5">
    <source>
        <dbReference type="SAM" id="Phobius"/>
    </source>
</evidence>
<reference evidence="8" key="1">
    <citation type="journal article" date="2013" name="Nature">
        <title>Pan genome of the phytoplankton Emiliania underpins its global distribution.</title>
        <authorList>
            <person name="Read B.A."/>
            <person name="Kegel J."/>
            <person name="Klute M.J."/>
            <person name="Kuo A."/>
            <person name="Lefebvre S.C."/>
            <person name="Maumus F."/>
            <person name="Mayer C."/>
            <person name="Miller J."/>
            <person name="Monier A."/>
            <person name="Salamov A."/>
            <person name="Young J."/>
            <person name="Aguilar M."/>
            <person name="Claverie J.M."/>
            <person name="Frickenhaus S."/>
            <person name="Gonzalez K."/>
            <person name="Herman E.K."/>
            <person name="Lin Y.C."/>
            <person name="Napier J."/>
            <person name="Ogata H."/>
            <person name="Sarno A.F."/>
            <person name="Shmutz J."/>
            <person name="Schroeder D."/>
            <person name="de Vargas C."/>
            <person name="Verret F."/>
            <person name="von Dassow P."/>
            <person name="Valentin K."/>
            <person name="Van de Peer Y."/>
            <person name="Wheeler G."/>
            <person name="Dacks J.B."/>
            <person name="Delwiche C.F."/>
            <person name="Dyhrman S.T."/>
            <person name="Glockner G."/>
            <person name="John U."/>
            <person name="Richards T."/>
            <person name="Worden A.Z."/>
            <person name="Zhang X."/>
            <person name="Grigoriev I.V."/>
            <person name="Allen A.E."/>
            <person name="Bidle K."/>
            <person name="Borodovsky M."/>
            <person name="Bowler C."/>
            <person name="Brownlee C."/>
            <person name="Cock J.M."/>
            <person name="Elias M."/>
            <person name="Gladyshev V.N."/>
            <person name="Groth M."/>
            <person name="Guda C."/>
            <person name="Hadaegh A."/>
            <person name="Iglesias-Rodriguez M.D."/>
            <person name="Jenkins J."/>
            <person name="Jones B.M."/>
            <person name="Lawson T."/>
            <person name="Leese F."/>
            <person name="Lindquist E."/>
            <person name="Lobanov A."/>
            <person name="Lomsadze A."/>
            <person name="Malik S.B."/>
            <person name="Marsh M.E."/>
            <person name="Mackinder L."/>
            <person name="Mock T."/>
            <person name="Mueller-Roeber B."/>
            <person name="Pagarete A."/>
            <person name="Parker M."/>
            <person name="Probert I."/>
            <person name="Quesneville H."/>
            <person name="Raines C."/>
            <person name="Rensing S.A."/>
            <person name="Riano-Pachon D.M."/>
            <person name="Richier S."/>
            <person name="Rokitta S."/>
            <person name="Shiraiwa Y."/>
            <person name="Soanes D.M."/>
            <person name="van der Giezen M."/>
            <person name="Wahlund T.M."/>
            <person name="Williams B."/>
            <person name="Wilson W."/>
            <person name="Wolfe G."/>
            <person name="Wurch L.L."/>
        </authorList>
    </citation>
    <scope>NUCLEOTIDE SEQUENCE</scope>
</reference>
<feature type="transmembrane region" description="Helical" evidence="5">
    <location>
        <begin position="95"/>
        <end position="114"/>
    </location>
</feature>
<evidence type="ECO:0000256" key="1">
    <source>
        <dbReference type="ARBA" id="ARBA00004141"/>
    </source>
</evidence>
<dbReference type="InterPro" id="IPR050186">
    <property type="entry name" value="TPT_transporter"/>
</dbReference>
<evidence type="ECO:0000313" key="8">
    <source>
        <dbReference type="Proteomes" id="UP000013827"/>
    </source>
</evidence>
<dbReference type="Pfam" id="PF03151">
    <property type="entry name" value="TPT"/>
    <property type="match status" value="1"/>
</dbReference>
<dbReference type="KEGG" id="ehx:EMIHUDRAFT_362651"/>
<protein>
    <recommendedName>
        <fullName evidence="6">Sugar phosphate transporter domain-containing protein</fullName>
    </recommendedName>
</protein>
<feature type="transmembrane region" description="Helical" evidence="5">
    <location>
        <begin position="188"/>
        <end position="207"/>
    </location>
</feature>